<feature type="transmembrane region" description="Helical" evidence="1">
    <location>
        <begin position="117"/>
        <end position="142"/>
    </location>
</feature>
<sequence length="149" mass="15446">METIDHTTAAAGHLHQPHTQRAFGAVKKCVAGYGALGVAVLLVDVILSVKGHKVSSFMWGRTGGVLASAVVAYWLTGLAARGSRSAYLRVRIMSVVAPLAIVAIDSIPGALPPWFVAMQIAGALVLAPAAFLTNGSGLRAAFPKSSRRS</sequence>
<dbReference type="EMBL" id="LGKG01000141">
    <property type="protein sequence ID" value="KPC62258.1"/>
    <property type="molecule type" value="Genomic_DNA"/>
</dbReference>
<evidence type="ECO:0000313" key="3">
    <source>
        <dbReference type="Proteomes" id="UP000037982"/>
    </source>
</evidence>
<comment type="caution">
    <text evidence="2">The sequence shown here is derived from an EMBL/GenBank/DDBJ whole genome shotgun (WGS) entry which is preliminary data.</text>
</comment>
<dbReference type="RefSeq" id="WP_053925145.1">
    <property type="nucleotide sequence ID" value="NZ_LGKG01000141.1"/>
</dbReference>
<dbReference type="AlphaFoldDB" id="A0A0N0XUP5"/>
<reference evidence="3" key="1">
    <citation type="submission" date="2015-07" db="EMBL/GenBank/DDBJ databases">
        <authorList>
            <person name="Ju K.-S."/>
            <person name="Doroghazi J.R."/>
            <person name="Metcalf W.W."/>
        </authorList>
    </citation>
    <scope>NUCLEOTIDE SEQUENCE [LARGE SCALE GENOMIC DNA]</scope>
    <source>
        <strain evidence="3">NRRL ISP-5002</strain>
    </source>
</reference>
<feature type="transmembrane region" description="Helical" evidence="1">
    <location>
        <begin position="61"/>
        <end position="80"/>
    </location>
</feature>
<gene>
    <name evidence="2" type="ORF">ADL29_21120</name>
</gene>
<feature type="transmembrane region" description="Helical" evidence="1">
    <location>
        <begin position="30"/>
        <end position="49"/>
    </location>
</feature>
<dbReference type="PATRIC" id="fig|66876.3.peg.4625"/>
<evidence type="ECO:0000313" key="2">
    <source>
        <dbReference type="EMBL" id="KPC62258.1"/>
    </source>
</evidence>
<accession>A0A0N0XUP5</accession>
<protein>
    <submittedName>
        <fullName evidence="2">Uncharacterized protein</fullName>
    </submittedName>
</protein>
<keyword evidence="3" id="KW-1185">Reference proteome</keyword>
<keyword evidence="1" id="KW-0812">Transmembrane</keyword>
<dbReference type="Proteomes" id="UP000037982">
    <property type="component" value="Unassembled WGS sequence"/>
</dbReference>
<proteinExistence type="predicted"/>
<keyword evidence="1" id="KW-1133">Transmembrane helix</keyword>
<organism evidence="2 3">
    <name type="scientific">Streptomyces chattanoogensis</name>
    <dbReference type="NCBI Taxonomy" id="66876"/>
    <lineage>
        <taxon>Bacteria</taxon>
        <taxon>Bacillati</taxon>
        <taxon>Actinomycetota</taxon>
        <taxon>Actinomycetes</taxon>
        <taxon>Kitasatosporales</taxon>
        <taxon>Streptomycetaceae</taxon>
        <taxon>Streptomyces</taxon>
    </lineage>
</organism>
<keyword evidence="1" id="KW-0472">Membrane</keyword>
<evidence type="ECO:0000256" key="1">
    <source>
        <dbReference type="SAM" id="Phobius"/>
    </source>
</evidence>
<feature type="transmembrane region" description="Helical" evidence="1">
    <location>
        <begin position="92"/>
        <end position="111"/>
    </location>
</feature>
<name>A0A0N0XUP5_9ACTN</name>